<dbReference type="Pfam" id="PF13692">
    <property type="entry name" value="Glyco_trans_1_4"/>
    <property type="match status" value="1"/>
</dbReference>
<organism evidence="1 2">
    <name type="scientific">Bacillus cereus</name>
    <dbReference type="NCBI Taxonomy" id="1396"/>
    <lineage>
        <taxon>Bacteria</taxon>
        <taxon>Bacillati</taxon>
        <taxon>Bacillota</taxon>
        <taxon>Bacilli</taxon>
        <taxon>Bacillales</taxon>
        <taxon>Bacillaceae</taxon>
        <taxon>Bacillus</taxon>
        <taxon>Bacillus cereus group</taxon>
    </lineage>
</organism>
<evidence type="ECO:0000313" key="1">
    <source>
        <dbReference type="EMBL" id="TKI95329.1"/>
    </source>
</evidence>
<accession>A0A9X9A557</accession>
<dbReference type="AlphaFoldDB" id="A0A9X9A557"/>
<reference evidence="1 2" key="1">
    <citation type="journal article" date="2019" name="Environ. Microbiol.">
        <title>An active ?-lactamase is a part of an orchestrated cell wall stress resistance network of Bacillus subtilis and related rhizosphere species.</title>
        <authorList>
            <person name="Bucher T."/>
            <person name="Keren-Paz A."/>
            <person name="Hausser J."/>
            <person name="Olender T."/>
            <person name="Cytryn E."/>
            <person name="Kolodkin-Gal I."/>
        </authorList>
    </citation>
    <scope>NUCLEOTIDE SEQUENCE [LARGE SCALE GENOMIC DNA]</scope>
    <source>
        <strain evidence="1 2">I32</strain>
    </source>
</reference>
<sequence length="193" mass="21981">MMERVDLAVINRKREESFNEQVVLVWVGTKGNLKHLENIIPQLEEAASKVENKKIVLKIISDGSINQATRNLIIKNIKWDRQVAFEEMLNSHIGLMPLIENEFTKGKCAFKAVQSIGCGLPVILSDVGMNKDVIEKGNGFLIKDDRKWVEAVLELATKKNVWKEKSDSSRALWLEKYSAEKNKNLILDILVHN</sequence>
<name>A0A9X9A557_BACCE</name>
<dbReference type="Gene3D" id="3.40.50.2000">
    <property type="entry name" value="Glycogen Phosphorylase B"/>
    <property type="match status" value="1"/>
</dbReference>
<dbReference type="SUPFAM" id="SSF53756">
    <property type="entry name" value="UDP-Glycosyltransferase/glycogen phosphorylase"/>
    <property type="match status" value="1"/>
</dbReference>
<dbReference type="Proteomes" id="UP000308444">
    <property type="component" value="Unassembled WGS sequence"/>
</dbReference>
<dbReference type="EMBL" id="SZOH01002362">
    <property type="protein sequence ID" value="TKI95329.1"/>
    <property type="molecule type" value="Genomic_DNA"/>
</dbReference>
<proteinExistence type="predicted"/>
<comment type="caution">
    <text evidence="1">The sequence shown here is derived from an EMBL/GenBank/DDBJ whole genome shotgun (WGS) entry which is preliminary data.</text>
</comment>
<gene>
    <name evidence="1" type="ORF">FC695_27460</name>
</gene>
<evidence type="ECO:0000313" key="2">
    <source>
        <dbReference type="Proteomes" id="UP000308444"/>
    </source>
</evidence>
<protein>
    <submittedName>
        <fullName evidence="1">Glycosyltransferase family 4 protein</fullName>
    </submittedName>
</protein>